<evidence type="ECO:0000313" key="3">
    <source>
        <dbReference type="Proteomes" id="UP000186594"/>
    </source>
</evidence>
<protein>
    <submittedName>
        <fullName evidence="2">Uncharacterized protein</fullName>
    </submittedName>
</protein>
<accession>A0A1U7LGC1</accession>
<feature type="non-terminal residue" evidence="2">
    <location>
        <position position="124"/>
    </location>
</feature>
<evidence type="ECO:0000313" key="2">
    <source>
        <dbReference type="EMBL" id="OLL21697.1"/>
    </source>
</evidence>
<proteinExistence type="predicted"/>
<evidence type="ECO:0000256" key="1">
    <source>
        <dbReference type="SAM" id="MobiDB-lite"/>
    </source>
</evidence>
<keyword evidence="3" id="KW-1185">Reference proteome</keyword>
<sequence>MWVPCGQRSLEDADPLDPVDAGDRVGGAQIAQLGDFPRVRVPEEAARREADAEHVVGAPVDEVEVEVVLQVGRVEHLVRHPADDAGLPARREQQLLRVEAHRAERVDLVGRQIVGAGAGAGAGA</sequence>
<comment type="caution">
    <text evidence="2">The sequence shown here is derived from an EMBL/GenBank/DDBJ whole genome shotgun (WGS) entry which is preliminary data.</text>
</comment>
<dbReference type="AlphaFoldDB" id="A0A1U7LGC1"/>
<dbReference type="EMBL" id="LXFE01004390">
    <property type="protein sequence ID" value="OLL21697.1"/>
    <property type="molecule type" value="Genomic_DNA"/>
</dbReference>
<gene>
    <name evidence="2" type="ORF">NEOLI_004017</name>
</gene>
<dbReference type="Proteomes" id="UP000186594">
    <property type="component" value="Unassembled WGS sequence"/>
</dbReference>
<name>A0A1U7LGC1_NEOID</name>
<reference evidence="2 3" key="1">
    <citation type="submission" date="2016-04" db="EMBL/GenBank/DDBJ databases">
        <title>Evolutionary innovation and constraint leading to complex multicellularity in the Ascomycota.</title>
        <authorList>
            <person name="Cisse O."/>
            <person name="Nguyen A."/>
            <person name="Hewitt D.A."/>
            <person name="Jedd G."/>
            <person name="Stajich J.E."/>
        </authorList>
    </citation>
    <scope>NUCLEOTIDE SEQUENCE [LARGE SCALE GENOMIC DNA]</scope>
    <source>
        <strain evidence="2 3">DAH-3</strain>
    </source>
</reference>
<feature type="region of interest" description="Disordered" evidence="1">
    <location>
        <begin position="1"/>
        <end position="23"/>
    </location>
</feature>
<organism evidence="2 3">
    <name type="scientific">Neolecta irregularis (strain DAH-3)</name>
    <dbReference type="NCBI Taxonomy" id="1198029"/>
    <lineage>
        <taxon>Eukaryota</taxon>
        <taxon>Fungi</taxon>
        <taxon>Dikarya</taxon>
        <taxon>Ascomycota</taxon>
        <taxon>Taphrinomycotina</taxon>
        <taxon>Neolectales</taxon>
        <taxon>Neolectaceae</taxon>
        <taxon>Neolecta</taxon>
    </lineage>
</organism>